<reference evidence="1 2" key="1">
    <citation type="submission" date="2015-12" db="EMBL/GenBank/DDBJ databases">
        <title>Genome sequence of Aneurinibacillus soli.</title>
        <authorList>
            <person name="Lee J.S."/>
            <person name="Lee K.C."/>
            <person name="Kim K.K."/>
            <person name="Lee B.W."/>
        </authorList>
    </citation>
    <scope>NUCLEOTIDE SEQUENCE [LARGE SCALE GENOMIC DNA]</scope>
    <source>
        <strain evidence="1 2">CB4</strain>
    </source>
</reference>
<gene>
    <name evidence="1" type="ORF">CB4_00941</name>
</gene>
<protein>
    <submittedName>
        <fullName evidence="1">Uncharacterized protein</fullName>
    </submittedName>
</protein>
<accession>A0A0U5ASH9</accession>
<proteinExistence type="predicted"/>
<dbReference type="AlphaFoldDB" id="A0A0U5ASH9"/>
<dbReference type="Proteomes" id="UP000217696">
    <property type="component" value="Chromosome"/>
</dbReference>
<sequence>MMIHEDDRRVCCGLFLRPYAHRRNKHGPNIFWTKTY</sequence>
<name>A0A0U5ASH9_9BACL</name>
<keyword evidence="2" id="KW-1185">Reference proteome</keyword>
<organism evidence="1 2">
    <name type="scientific">Aneurinibacillus soli</name>
    <dbReference type="NCBI Taxonomy" id="1500254"/>
    <lineage>
        <taxon>Bacteria</taxon>
        <taxon>Bacillati</taxon>
        <taxon>Bacillota</taxon>
        <taxon>Bacilli</taxon>
        <taxon>Bacillales</taxon>
        <taxon>Paenibacillaceae</taxon>
        <taxon>Aneurinibacillus group</taxon>
        <taxon>Aneurinibacillus</taxon>
    </lineage>
</organism>
<dbReference type="EMBL" id="AP017312">
    <property type="protein sequence ID" value="BAU26773.1"/>
    <property type="molecule type" value="Genomic_DNA"/>
</dbReference>
<evidence type="ECO:0000313" key="2">
    <source>
        <dbReference type="Proteomes" id="UP000217696"/>
    </source>
</evidence>
<evidence type="ECO:0000313" key="1">
    <source>
        <dbReference type="EMBL" id="BAU26773.1"/>
    </source>
</evidence>
<dbReference type="KEGG" id="asoc:CB4_00941"/>